<protein>
    <recommendedName>
        <fullName evidence="4">BED-type domain-containing protein</fullName>
    </recommendedName>
</protein>
<dbReference type="AlphaFoldDB" id="A0A4Y2WB55"/>
<dbReference type="Proteomes" id="UP000499080">
    <property type="component" value="Unassembled WGS sequence"/>
</dbReference>
<feature type="coiled-coil region" evidence="1">
    <location>
        <begin position="714"/>
        <end position="771"/>
    </location>
</feature>
<keyword evidence="3" id="KW-1185">Reference proteome</keyword>
<dbReference type="PANTHER" id="PTHR37162">
    <property type="entry name" value="HAT FAMILY DIMERISATION DOMAINCONTAINING PROTEIN-RELATED"/>
    <property type="match status" value="1"/>
</dbReference>
<comment type="caution">
    <text evidence="2">The sequence shown here is derived from an EMBL/GenBank/DDBJ whole genome shotgun (WGS) entry which is preliminary data.</text>
</comment>
<proteinExistence type="predicted"/>
<organism evidence="2 3">
    <name type="scientific">Araneus ventricosus</name>
    <name type="common">Orbweaver spider</name>
    <name type="synonym">Epeira ventricosa</name>
    <dbReference type="NCBI Taxonomy" id="182803"/>
    <lineage>
        <taxon>Eukaryota</taxon>
        <taxon>Metazoa</taxon>
        <taxon>Ecdysozoa</taxon>
        <taxon>Arthropoda</taxon>
        <taxon>Chelicerata</taxon>
        <taxon>Arachnida</taxon>
        <taxon>Araneae</taxon>
        <taxon>Araneomorphae</taxon>
        <taxon>Entelegynae</taxon>
        <taxon>Araneoidea</taxon>
        <taxon>Araneidae</taxon>
        <taxon>Araneus</taxon>
    </lineage>
</organism>
<evidence type="ECO:0000313" key="3">
    <source>
        <dbReference type="Proteomes" id="UP000499080"/>
    </source>
</evidence>
<accession>A0A4Y2WB55</accession>
<gene>
    <name evidence="2" type="ORF">AVEN_141963_1</name>
</gene>
<name>A0A4Y2WB55_ARAVE</name>
<evidence type="ECO:0000256" key="1">
    <source>
        <dbReference type="SAM" id="Coils"/>
    </source>
</evidence>
<dbReference type="OrthoDB" id="6513413at2759"/>
<dbReference type="EMBL" id="BGPR01057943">
    <property type="protein sequence ID" value="GBO34151.1"/>
    <property type="molecule type" value="Genomic_DNA"/>
</dbReference>
<reference evidence="2 3" key="1">
    <citation type="journal article" date="2019" name="Sci. Rep.">
        <title>Orb-weaving spider Araneus ventricosus genome elucidates the spidroin gene catalogue.</title>
        <authorList>
            <person name="Kono N."/>
            <person name="Nakamura H."/>
            <person name="Ohtoshi R."/>
            <person name="Moran D.A.P."/>
            <person name="Shinohara A."/>
            <person name="Yoshida Y."/>
            <person name="Fujiwara M."/>
            <person name="Mori M."/>
            <person name="Tomita M."/>
            <person name="Arakawa K."/>
        </authorList>
    </citation>
    <scope>NUCLEOTIDE SEQUENCE [LARGE SCALE GENOMIC DNA]</scope>
</reference>
<keyword evidence="1" id="KW-0175">Coiled coil</keyword>
<sequence length="773" mass="88631">MAARFQVNWLNSPEFKDWIQQVPDDVHKARCLKCYKTFSLSNMGRRALTSHAKGAEHIRRCKDGVQSVNIASLFSNMKNETLCKVTSEAPVNASSTVPGFSKVISECPKVVPETLSSPEVYNVVASPNNSTMKTFLINDMVMKAEIKWCLQTIVCHKSMRSASADVVLLKTMFPDSQIAQKMQLQRTKIAYSILYGIAPYFKDNLLAKLTALKCYTVGFDESLNKVSQRTQMDINIRFWDFDKSEVCTRYLTSVFLNRTTSDDIRAAFKDALLPSLNIKRVLQISMDGPNVNHKFFRDIREDNQSEEEPIIINIGTCGLHIMNCAFKTAIKGTHWSIVEYLRALYNLFKDVPARRGTYTEFSGSKIFPKKFCSIRWLENSDIAQRAIEILPDVILYVNSVKGDKKRRPSSSSFKIVAENITDPLLTAKLEFFISLTSEVEPFLREYQTDDPMIPFLHTDITTVMKSVMSRFVRPDILSATPIMRIDLNDAKNILPVNKIDLGYRTRRALRNKNLVEKIPDSSILKFRRDCFASLKILASKLLEKSPAAYPMVKALTCFDPSIAANDNCRKLRIRKLLTTLEEHRHISSLLADQAEKQFHLICSEPALQEELKAFSRRTQRVDQFWSHLFKRYPNTDAIQSVMEMVMIFFHGNSNVERGFSVNKECVVDNMKEETLIAQRLVYDGVMDHGKDIGNMDISKSLIHSYKNARSRLTEETKKREREDLENKVRESKKRKLYLEKKELESKIAKIKENATKEVEALTEEINSLNNTKL</sequence>
<evidence type="ECO:0008006" key="4">
    <source>
        <dbReference type="Google" id="ProtNLM"/>
    </source>
</evidence>
<dbReference type="PANTHER" id="PTHR37162:SF11">
    <property type="match status" value="1"/>
</dbReference>
<evidence type="ECO:0000313" key="2">
    <source>
        <dbReference type="EMBL" id="GBO34151.1"/>
    </source>
</evidence>